<protein>
    <submittedName>
        <fullName evidence="1">BnaAnng10930D protein</fullName>
    </submittedName>
</protein>
<evidence type="ECO:0000313" key="1">
    <source>
        <dbReference type="EMBL" id="CDY51653.1"/>
    </source>
</evidence>
<dbReference type="EMBL" id="LK033016">
    <property type="protein sequence ID" value="CDY51653.1"/>
    <property type="molecule type" value="Genomic_DNA"/>
</dbReference>
<proteinExistence type="predicted"/>
<dbReference type="Proteomes" id="UP000028999">
    <property type="component" value="Unassembled WGS sequence"/>
</dbReference>
<reference evidence="1 2" key="1">
    <citation type="journal article" date="2014" name="Science">
        <title>Plant genetics. Early allopolyploid evolution in the post-Neolithic Brassica napus oilseed genome.</title>
        <authorList>
            <person name="Chalhoub B."/>
            <person name="Denoeud F."/>
            <person name="Liu S."/>
            <person name="Parkin I.A."/>
            <person name="Tang H."/>
            <person name="Wang X."/>
            <person name="Chiquet J."/>
            <person name="Belcram H."/>
            <person name="Tong C."/>
            <person name="Samans B."/>
            <person name="Correa M."/>
            <person name="Da Silva C."/>
            <person name="Just J."/>
            <person name="Falentin C."/>
            <person name="Koh C.S."/>
            <person name="Le Clainche I."/>
            <person name="Bernard M."/>
            <person name="Bento P."/>
            <person name="Noel B."/>
            <person name="Labadie K."/>
            <person name="Alberti A."/>
            <person name="Charles M."/>
            <person name="Arnaud D."/>
            <person name="Guo H."/>
            <person name="Daviaud C."/>
            <person name="Alamery S."/>
            <person name="Jabbari K."/>
            <person name="Zhao M."/>
            <person name="Edger P.P."/>
            <person name="Chelaifa H."/>
            <person name="Tack D."/>
            <person name="Lassalle G."/>
            <person name="Mestiri I."/>
            <person name="Schnel N."/>
            <person name="Le Paslier M.C."/>
            <person name="Fan G."/>
            <person name="Renault V."/>
            <person name="Bayer P.E."/>
            <person name="Golicz A.A."/>
            <person name="Manoli S."/>
            <person name="Lee T.H."/>
            <person name="Thi V.H."/>
            <person name="Chalabi S."/>
            <person name="Hu Q."/>
            <person name="Fan C."/>
            <person name="Tollenaere R."/>
            <person name="Lu Y."/>
            <person name="Battail C."/>
            <person name="Shen J."/>
            <person name="Sidebottom C.H."/>
            <person name="Wang X."/>
            <person name="Canaguier A."/>
            <person name="Chauveau A."/>
            <person name="Berard A."/>
            <person name="Deniot G."/>
            <person name="Guan M."/>
            <person name="Liu Z."/>
            <person name="Sun F."/>
            <person name="Lim Y.P."/>
            <person name="Lyons E."/>
            <person name="Town C.D."/>
            <person name="Bancroft I."/>
            <person name="Wang X."/>
            <person name="Meng J."/>
            <person name="Ma J."/>
            <person name="Pires J.C."/>
            <person name="King G.J."/>
            <person name="Brunel D."/>
            <person name="Delourme R."/>
            <person name="Renard M."/>
            <person name="Aury J.M."/>
            <person name="Adams K.L."/>
            <person name="Batley J."/>
            <person name="Snowdon R.J."/>
            <person name="Tost J."/>
            <person name="Edwards D."/>
            <person name="Zhou Y."/>
            <person name="Hua W."/>
            <person name="Sharpe A.G."/>
            <person name="Paterson A.H."/>
            <person name="Guan C."/>
            <person name="Wincker P."/>
        </authorList>
    </citation>
    <scope>NUCLEOTIDE SEQUENCE [LARGE SCALE GENOMIC DNA]</scope>
    <source>
        <strain evidence="2">cv. Darmor-bzh</strain>
    </source>
</reference>
<keyword evidence="2" id="KW-1185">Reference proteome</keyword>
<dbReference type="AlphaFoldDB" id="A0A078IRC9"/>
<name>A0A078IRC9_BRANA</name>
<sequence length="28" mass="3244">MTLAIKVIILFILVESSWEYVNGTKYIV</sequence>
<gene>
    <name evidence="1" type="primary">BnaAnng10930D</name>
    <name evidence="1" type="ORF">GSBRNA2T00003985001</name>
</gene>
<accession>A0A078IRC9</accession>
<organism evidence="1 2">
    <name type="scientific">Brassica napus</name>
    <name type="common">Rape</name>
    <dbReference type="NCBI Taxonomy" id="3708"/>
    <lineage>
        <taxon>Eukaryota</taxon>
        <taxon>Viridiplantae</taxon>
        <taxon>Streptophyta</taxon>
        <taxon>Embryophyta</taxon>
        <taxon>Tracheophyta</taxon>
        <taxon>Spermatophyta</taxon>
        <taxon>Magnoliopsida</taxon>
        <taxon>eudicotyledons</taxon>
        <taxon>Gunneridae</taxon>
        <taxon>Pentapetalae</taxon>
        <taxon>rosids</taxon>
        <taxon>malvids</taxon>
        <taxon>Brassicales</taxon>
        <taxon>Brassicaceae</taxon>
        <taxon>Brassiceae</taxon>
        <taxon>Brassica</taxon>
    </lineage>
</organism>
<dbReference type="PaxDb" id="3708-A0A078IRC9"/>
<evidence type="ECO:0000313" key="2">
    <source>
        <dbReference type="Proteomes" id="UP000028999"/>
    </source>
</evidence>
<dbReference type="Gramene" id="CDY51653">
    <property type="protein sequence ID" value="CDY51653"/>
    <property type="gene ID" value="GSBRNA2T00003985001"/>
</dbReference>